<keyword evidence="2" id="KW-1133">Transmembrane helix</keyword>
<dbReference type="GO" id="GO:0035091">
    <property type="term" value="F:phosphatidylinositol binding"/>
    <property type="evidence" value="ECO:0007669"/>
    <property type="project" value="TreeGrafter"/>
</dbReference>
<proteinExistence type="predicted"/>
<keyword evidence="2" id="KW-0472">Membrane</keyword>
<keyword evidence="2" id="KW-0812">Transmembrane</keyword>
<dbReference type="InterPro" id="IPR003114">
    <property type="entry name" value="Phox_assoc"/>
</dbReference>
<feature type="region of interest" description="Disordered" evidence="1">
    <location>
        <begin position="572"/>
        <end position="622"/>
    </location>
</feature>
<dbReference type="Proteomes" id="UP001458880">
    <property type="component" value="Unassembled WGS sequence"/>
</dbReference>
<evidence type="ECO:0000256" key="2">
    <source>
        <dbReference type="SAM" id="Phobius"/>
    </source>
</evidence>
<reference evidence="4 5" key="1">
    <citation type="journal article" date="2024" name="BMC Genomics">
        <title>De novo assembly and annotation of Popillia japonica's genome with initial clues to its potential as an invasive pest.</title>
        <authorList>
            <person name="Cucini C."/>
            <person name="Boschi S."/>
            <person name="Funari R."/>
            <person name="Cardaioli E."/>
            <person name="Iannotti N."/>
            <person name="Marturano G."/>
            <person name="Paoli F."/>
            <person name="Bruttini M."/>
            <person name="Carapelli A."/>
            <person name="Frati F."/>
            <person name="Nardi F."/>
        </authorList>
    </citation>
    <scope>NUCLEOTIDE SEQUENCE [LARGE SCALE GENOMIC DNA]</scope>
    <source>
        <strain evidence="4">DMR45628</strain>
    </source>
</reference>
<evidence type="ECO:0000256" key="1">
    <source>
        <dbReference type="SAM" id="MobiDB-lite"/>
    </source>
</evidence>
<keyword evidence="5" id="KW-1185">Reference proteome</keyword>
<dbReference type="EMBL" id="JASPKY010000263">
    <property type="protein sequence ID" value="KAK9712447.1"/>
    <property type="molecule type" value="Genomic_DNA"/>
</dbReference>
<feature type="compositionally biased region" description="Low complexity" evidence="1">
    <location>
        <begin position="585"/>
        <end position="604"/>
    </location>
</feature>
<comment type="caution">
    <text evidence="4">The sequence shown here is derived from an EMBL/GenBank/DDBJ whole genome shotgun (WGS) entry which is preliminary data.</text>
</comment>
<sequence length="994" mass="112927">MLSNESIGKFLVIALFPIISILTAEHYYSILPFGGTWLALYLLILLFATVWLTWIGIQNILRQSKPFTYDFEQNIYLKYSKKIYLFVIKLGAIDDTVKHDEDKKIGVDDLVKEQRGIDERITDFVKDVEQLFIMKWYPKISDDDLFLKETRNLLDDIIRRFLQIVVQVDNKKLVHGILVIFLKHIREFRKTVKRQRTTRKSIEELYRYTHIASKNEKAFEHFMCQITTKIFRQFLSWELYNSVPCKSLVSILARKLTTYCLIYVSTPQTLNYKIAQLCFSKENKAKLGFNKYDTLYLTDVDLIRNEDKLEDDATITNVNISTNKEGTLQNGNTPNVTPKKTDTSRHVITDVNVKRDAMNVRQIAVIDTSEKSLENYGRDEVDTKINEEVSEADTGSYHAVSEPVKIHKSRSNKTWRNSSDLECISLGQDLLVSEEFNDPDLQIQDLIDKKPWKENNLDSLEVDEKHHPIWNITENIEDVLEGREMNIPSPNIPSFISNTIKPIGNVTASTLHNMKELQQSTVNNVVKPVSQATTTAMHKIGDLQDEAAGVMEGIFDFGMAGIRKGLRLTGLQDNTNDKTKLDSSKPTVYPQPQQKTQTKPAKLTKVPHIGSEEGKNIPPDETVWMNPLIKDFPNFDGQILLEKSPVSAPVVPTITTQEVTSPDPEYEDVTDLATTTAKLRSLLQQKTSDSTMNTPAVSPMPTDDFNKTFSTPLEYTGRYAIPHNSSEYTEVDGALPSLYKFCARTATGVFHNTLNTIKTALPGNISDQEGKHDGILDRNWDCENWTYVASDVGADDFSSRAQRLLNERRAFCTVDNAYEAVESLDVLNQVDAGWNTPITVYDDELDDLDVHIPFTRTLVDIFCELVAETNTFLTQEFVVKMLLILFGELSEEYICDKSSKVTRSINSFIGKLPADAKKEDMSMSLDEFTRLFLDVFPSYLKVIIGEDIFQSASTMLVKSLQSQKINQDVALQILELFASLLIEASNKMTPAYSA</sequence>
<feature type="compositionally biased region" description="Polar residues" evidence="1">
    <location>
        <begin position="686"/>
        <end position="696"/>
    </location>
</feature>
<feature type="domain" description="PXA" evidence="3">
    <location>
        <begin position="114"/>
        <end position="282"/>
    </location>
</feature>
<name>A0AAW1K1Z1_POPJA</name>
<gene>
    <name evidence="4" type="ORF">QE152_g24878</name>
</gene>
<accession>A0AAW1K1Z1</accession>
<feature type="transmembrane region" description="Helical" evidence="2">
    <location>
        <begin position="6"/>
        <end position="24"/>
    </location>
</feature>
<evidence type="ECO:0000313" key="4">
    <source>
        <dbReference type="EMBL" id="KAK9712447.1"/>
    </source>
</evidence>
<dbReference type="AlphaFoldDB" id="A0AAW1K1Z1"/>
<dbReference type="PANTHER" id="PTHR22775:SF48">
    <property type="entry name" value="SORTING NEXIN-25"/>
    <property type="match status" value="1"/>
</dbReference>
<feature type="transmembrane region" description="Helical" evidence="2">
    <location>
        <begin position="36"/>
        <end position="57"/>
    </location>
</feature>
<dbReference type="Pfam" id="PF02194">
    <property type="entry name" value="PXA"/>
    <property type="match status" value="1"/>
</dbReference>
<protein>
    <submittedName>
        <fullName evidence="4">PXA domain</fullName>
    </submittedName>
</protein>
<feature type="region of interest" description="Disordered" evidence="1">
    <location>
        <begin position="686"/>
        <end position="705"/>
    </location>
</feature>
<evidence type="ECO:0000313" key="5">
    <source>
        <dbReference type="Proteomes" id="UP001458880"/>
    </source>
</evidence>
<dbReference type="PANTHER" id="PTHR22775">
    <property type="entry name" value="SORTING NEXIN"/>
    <property type="match status" value="1"/>
</dbReference>
<dbReference type="PROSITE" id="PS51207">
    <property type="entry name" value="PXA"/>
    <property type="match status" value="1"/>
</dbReference>
<organism evidence="4 5">
    <name type="scientific">Popillia japonica</name>
    <name type="common">Japanese beetle</name>
    <dbReference type="NCBI Taxonomy" id="7064"/>
    <lineage>
        <taxon>Eukaryota</taxon>
        <taxon>Metazoa</taxon>
        <taxon>Ecdysozoa</taxon>
        <taxon>Arthropoda</taxon>
        <taxon>Hexapoda</taxon>
        <taxon>Insecta</taxon>
        <taxon>Pterygota</taxon>
        <taxon>Neoptera</taxon>
        <taxon>Endopterygota</taxon>
        <taxon>Coleoptera</taxon>
        <taxon>Polyphaga</taxon>
        <taxon>Scarabaeiformia</taxon>
        <taxon>Scarabaeidae</taxon>
        <taxon>Rutelinae</taxon>
        <taxon>Popillia</taxon>
    </lineage>
</organism>
<evidence type="ECO:0000259" key="3">
    <source>
        <dbReference type="PROSITE" id="PS51207"/>
    </source>
</evidence>